<dbReference type="InParanoid" id="A0A0P0W1J1"/>
<name>A0A0P0W1J1_ORYSJ</name>
<dbReference type="PaxDb" id="39947-A0A0P0W1J1"/>
<evidence type="ECO:0000313" key="2">
    <source>
        <dbReference type="Proteomes" id="UP000059680"/>
    </source>
</evidence>
<protein>
    <submittedName>
        <fullName evidence="1">Os03g0681750 protein</fullName>
    </submittedName>
</protein>
<reference evidence="1 2" key="2">
    <citation type="journal article" date="2013" name="Plant Cell Physiol.">
        <title>Rice Annotation Project Database (RAP-DB): an integrative and interactive database for rice genomics.</title>
        <authorList>
            <person name="Sakai H."/>
            <person name="Lee S.S."/>
            <person name="Tanaka T."/>
            <person name="Numa H."/>
            <person name="Kim J."/>
            <person name="Kawahara Y."/>
            <person name="Wakimoto H."/>
            <person name="Yang C.C."/>
            <person name="Iwamoto M."/>
            <person name="Abe T."/>
            <person name="Yamada Y."/>
            <person name="Muto A."/>
            <person name="Inokuchi H."/>
            <person name="Ikemura T."/>
            <person name="Matsumoto T."/>
            <person name="Sasaki T."/>
            <person name="Itoh T."/>
        </authorList>
    </citation>
    <scope>NUCLEOTIDE SEQUENCE [LARGE SCALE GENOMIC DNA]</scope>
    <source>
        <strain evidence="2">cv. Nipponbare</strain>
    </source>
</reference>
<proteinExistence type="predicted"/>
<dbReference type="EMBL" id="AP014959">
    <property type="protein sequence ID" value="BAS85766.1"/>
    <property type="molecule type" value="Genomic_DNA"/>
</dbReference>
<gene>
    <name evidence="1" type="ordered locus">Os03g0681750</name>
    <name evidence="1" type="ORF">OSNPB_030681750</name>
</gene>
<dbReference type="Gramene" id="Os03t0681750-00">
    <property type="protein sequence ID" value="Os03t0681750-00"/>
    <property type="gene ID" value="Os03g0681750"/>
</dbReference>
<accession>A0A0P0W1J1</accession>
<dbReference type="AlphaFoldDB" id="A0A0P0W1J1"/>
<keyword evidence="2" id="KW-1185">Reference proteome</keyword>
<organism evidence="1 2">
    <name type="scientific">Oryza sativa subsp. japonica</name>
    <name type="common">Rice</name>
    <dbReference type="NCBI Taxonomy" id="39947"/>
    <lineage>
        <taxon>Eukaryota</taxon>
        <taxon>Viridiplantae</taxon>
        <taxon>Streptophyta</taxon>
        <taxon>Embryophyta</taxon>
        <taxon>Tracheophyta</taxon>
        <taxon>Spermatophyta</taxon>
        <taxon>Magnoliopsida</taxon>
        <taxon>Liliopsida</taxon>
        <taxon>Poales</taxon>
        <taxon>Poaceae</taxon>
        <taxon>BOP clade</taxon>
        <taxon>Oryzoideae</taxon>
        <taxon>Oryzeae</taxon>
        <taxon>Oryzinae</taxon>
        <taxon>Oryza</taxon>
        <taxon>Oryza sativa</taxon>
    </lineage>
</organism>
<reference evidence="1 2" key="3">
    <citation type="journal article" date="2013" name="Rice">
        <title>Improvement of the Oryza sativa Nipponbare reference genome using next generation sequence and optical map data.</title>
        <authorList>
            <person name="Kawahara Y."/>
            <person name="de la Bastide M."/>
            <person name="Hamilton J.P."/>
            <person name="Kanamori H."/>
            <person name="McCombie W.R."/>
            <person name="Ouyang S."/>
            <person name="Schwartz D.C."/>
            <person name="Tanaka T."/>
            <person name="Wu J."/>
            <person name="Zhou S."/>
            <person name="Childs K.L."/>
            <person name="Davidson R.M."/>
            <person name="Lin H."/>
            <person name="Quesada-Ocampo L."/>
            <person name="Vaillancourt B."/>
            <person name="Sakai H."/>
            <person name="Lee S.S."/>
            <person name="Kim J."/>
            <person name="Numa H."/>
            <person name="Itoh T."/>
            <person name="Buell C.R."/>
            <person name="Matsumoto T."/>
        </authorList>
    </citation>
    <scope>NUCLEOTIDE SEQUENCE [LARGE SCALE GENOMIC DNA]</scope>
    <source>
        <strain evidence="2">cv. Nipponbare</strain>
    </source>
</reference>
<dbReference type="Proteomes" id="UP000059680">
    <property type="component" value="Chromosome 3"/>
</dbReference>
<reference evidence="2" key="1">
    <citation type="journal article" date="2005" name="Nature">
        <title>The map-based sequence of the rice genome.</title>
        <authorList>
            <consortium name="International rice genome sequencing project (IRGSP)"/>
            <person name="Matsumoto T."/>
            <person name="Wu J."/>
            <person name="Kanamori H."/>
            <person name="Katayose Y."/>
            <person name="Fujisawa M."/>
            <person name="Namiki N."/>
            <person name="Mizuno H."/>
            <person name="Yamamoto K."/>
            <person name="Antonio B.A."/>
            <person name="Baba T."/>
            <person name="Sakata K."/>
            <person name="Nagamura Y."/>
            <person name="Aoki H."/>
            <person name="Arikawa K."/>
            <person name="Arita K."/>
            <person name="Bito T."/>
            <person name="Chiden Y."/>
            <person name="Fujitsuka N."/>
            <person name="Fukunaka R."/>
            <person name="Hamada M."/>
            <person name="Harada C."/>
            <person name="Hayashi A."/>
            <person name="Hijishita S."/>
            <person name="Honda M."/>
            <person name="Hosokawa S."/>
            <person name="Ichikawa Y."/>
            <person name="Idonuma A."/>
            <person name="Iijima M."/>
            <person name="Ikeda M."/>
            <person name="Ikeno M."/>
            <person name="Ito K."/>
            <person name="Ito S."/>
            <person name="Ito T."/>
            <person name="Ito Y."/>
            <person name="Ito Y."/>
            <person name="Iwabuchi A."/>
            <person name="Kamiya K."/>
            <person name="Karasawa W."/>
            <person name="Kurita K."/>
            <person name="Katagiri S."/>
            <person name="Kikuta A."/>
            <person name="Kobayashi H."/>
            <person name="Kobayashi N."/>
            <person name="Machita K."/>
            <person name="Maehara T."/>
            <person name="Masukawa M."/>
            <person name="Mizubayashi T."/>
            <person name="Mukai Y."/>
            <person name="Nagasaki H."/>
            <person name="Nagata Y."/>
            <person name="Naito S."/>
            <person name="Nakashima M."/>
            <person name="Nakama Y."/>
            <person name="Nakamichi Y."/>
            <person name="Nakamura M."/>
            <person name="Meguro A."/>
            <person name="Negishi M."/>
            <person name="Ohta I."/>
            <person name="Ohta T."/>
            <person name="Okamoto M."/>
            <person name="Ono N."/>
            <person name="Saji S."/>
            <person name="Sakaguchi M."/>
            <person name="Sakai K."/>
            <person name="Shibata M."/>
            <person name="Shimokawa T."/>
            <person name="Song J."/>
            <person name="Takazaki Y."/>
            <person name="Terasawa K."/>
            <person name="Tsugane M."/>
            <person name="Tsuji K."/>
            <person name="Ueda S."/>
            <person name="Waki K."/>
            <person name="Yamagata H."/>
            <person name="Yamamoto M."/>
            <person name="Yamamoto S."/>
            <person name="Yamane H."/>
            <person name="Yoshiki S."/>
            <person name="Yoshihara R."/>
            <person name="Yukawa K."/>
            <person name="Zhong H."/>
            <person name="Yano M."/>
            <person name="Yuan Q."/>
            <person name="Ouyang S."/>
            <person name="Liu J."/>
            <person name="Jones K.M."/>
            <person name="Gansberger K."/>
            <person name="Moffat K."/>
            <person name="Hill J."/>
            <person name="Bera J."/>
            <person name="Fadrosh D."/>
            <person name="Jin S."/>
            <person name="Johri S."/>
            <person name="Kim M."/>
            <person name="Overton L."/>
            <person name="Reardon M."/>
            <person name="Tsitrin T."/>
            <person name="Vuong H."/>
            <person name="Weaver B."/>
            <person name="Ciecko A."/>
            <person name="Tallon L."/>
            <person name="Jackson J."/>
            <person name="Pai G."/>
            <person name="Aken S.V."/>
            <person name="Utterback T."/>
            <person name="Reidmuller S."/>
            <person name="Feldblyum T."/>
            <person name="Hsiao J."/>
            <person name="Zismann V."/>
            <person name="Iobst S."/>
            <person name="de Vazeille A.R."/>
            <person name="Buell C.R."/>
            <person name="Ying K."/>
            <person name="Li Y."/>
            <person name="Lu T."/>
            <person name="Huang Y."/>
            <person name="Zhao Q."/>
            <person name="Feng Q."/>
            <person name="Zhang L."/>
            <person name="Zhu J."/>
            <person name="Weng Q."/>
            <person name="Mu J."/>
            <person name="Lu Y."/>
            <person name="Fan D."/>
            <person name="Liu Y."/>
            <person name="Guan J."/>
            <person name="Zhang Y."/>
            <person name="Yu S."/>
            <person name="Liu X."/>
            <person name="Zhang Y."/>
            <person name="Hong G."/>
            <person name="Han B."/>
            <person name="Choisne N."/>
            <person name="Demange N."/>
            <person name="Orjeda G."/>
            <person name="Samain S."/>
            <person name="Cattolico L."/>
            <person name="Pelletier E."/>
            <person name="Couloux A."/>
            <person name="Segurens B."/>
            <person name="Wincker P."/>
            <person name="D'Hont A."/>
            <person name="Scarpelli C."/>
            <person name="Weissenbach J."/>
            <person name="Salanoubat M."/>
            <person name="Quetier F."/>
            <person name="Yu Y."/>
            <person name="Kim H.R."/>
            <person name="Rambo T."/>
            <person name="Currie J."/>
            <person name="Collura K."/>
            <person name="Luo M."/>
            <person name="Yang T."/>
            <person name="Ammiraju J.S.S."/>
            <person name="Engler F."/>
            <person name="Soderlund C."/>
            <person name="Wing R.A."/>
            <person name="Palmer L.E."/>
            <person name="de la Bastide M."/>
            <person name="Spiegel L."/>
            <person name="Nascimento L."/>
            <person name="Zutavern T."/>
            <person name="O'Shaughnessy A."/>
            <person name="Dike S."/>
            <person name="Dedhia N."/>
            <person name="Preston R."/>
            <person name="Balija V."/>
            <person name="McCombie W.R."/>
            <person name="Chow T."/>
            <person name="Chen H."/>
            <person name="Chung M."/>
            <person name="Chen C."/>
            <person name="Shaw J."/>
            <person name="Wu H."/>
            <person name="Hsiao K."/>
            <person name="Chao Y."/>
            <person name="Chu M."/>
            <person name="Cheng C."/>
            <person name="Hour A."/>
            <person name="Lee P."/>
            <person name="Lin S."/>
            <person name="Lin Y."/>
            <person name="Liou J."/>
            <person name="Liu S."/>
            <person name="Hsing Y."/>
            <person name="Raghuvanshi S."/>
            <person name="Mohanty A."/>
            <person name="Bharti A.K."/>
            <person name="Gaur A."/>
            <person name="Gupta V."/>
            <person name="Kumar D."/>
            <person name="Ravi V."/>
            <person name="Vij S."/>
            <person name="Kapur A."/>
            <person name="Khurana P."/>
            <person name="Khurana P."/>
            <person name="Khurana J.P."/>
            <person name="Tyagi A.K."/>
            <person name="Gaikwad K."/>
            <person name="Singh A."/>
            <person name="Dalal V."/>
            <person name="Srivastava S."/>
            <person name="Dixit A."/>
            <person name="Pal A.K."/>
            <person name="Ghazi I.A."/>
            <person name="Yadav M."/>
            <person name="Pandit A."/>
            <person name="Bhargava A."/>
            <person name="Sureshbabu K."/>
            <person name="Batra K."/>
            <person name="Sharma T.R."/>
            <person name="Mohapatra T."/>
            <person name="Singh N.K."/>
            <person name="Messing J."/>
            <person name="Nelson A.B."/>
            <person name="Fuks G."/>
            <person name="Kavchok S."/>
            <person name="Keizer G."/>
            <person name="Linton E."/>
            <person name="Llaca V."/>
            <person name="Song R."/>
            <person name="Tanyolac B."/>
            <person name="Young S."/>
            <person name="Ho-Il K."/>
            <person name="Hahn J.H."/>
            <person name="Sangsakoo G."/>
            <person name="Vanavichit A."/>
            <person name="de Mattos Luiz.A.T."/>
            <person name="Zimmer P.D."/>
            <person name="Malone G."/>
            <person name="Dellagostin O."/>
            <person name="de Oliveira A.C."/>
            <person name="Bevan M."/>
            <person name="Bancroft I."/>
            <person name="Minx P."/>
            <person name="Cordum H."/>
            <person name="Wilson R."/>
            <person name="Cheng Z."/>
            <person name="Jin W."/>
            <person name="Jiang J."/>
            <person name="Leong S.A."/>
            <person name="Iwama H."/>
            <person name="Gojobori T."/>
            <person name="Itoh T."/>
            <person name="Niimura Y."/>
            <person name="Fujii Y."/>
            <person name="Habara T."/>
            <person name="Sakai H."/>
            <person name="Sato Y."/>
            <person name="Wilson G."/>
            <person name="Kumar K."/>
            <person name="McCouch S."/>
            <person name="Juretic N."/>
            <person name="Hoen D."/>
            <person name="Wright S."/>
            <person name="Bruskiewich R."/>
            <person name="Bureau T."/>
            <person name="Miyao A."/>
            <person name="Hirochika H."/>
            <person name="Nishikawa T."/>
            <person name="Kadowaki K."/>
            <person name="Sugiura M."/>
            <person name="Burr B."/>
            <person name="Sasaki T."/>
        </authorList>
    </citation>
    <scope>NUCLEOTIDE SEQUENCE [LARGE SCALE GENOMIC DNA]</scope>
    <source>
        <strain evidence="2">cv. Nipponbare</strain>
    </source>
</reference>
<evidence type="ECO:0000313" key="1">
    <source>
        <dbReference type="EMBL" id="BAS85766.1"/>
    </source>
</evidence>
<sequence>MLAQMIGAHFISQALARTSRLGIDVACGVLISIFDGMGIARSVLLGSTDGFSKFRHDDACKRPFLPELTCPLPTDVLLRY</sequence>